<proteinExistence type="inferred from homology"/>
<feature type="domain" description="Peptidase M20 dimerisation" evidence="3">
    <location>
        <begin position="202"/>
        <end position="294"/>
    </location>
</feature>
<dbReference type="PIRSF" id="PIRSF005962">
    <property type="entry name" value="Pept_M20D_amidohydro"/>
    <property type="match status" value="1"/>
</dbReference>
<dbReference type="PANTHER" id="PTHR11014">
    <property type="entry name" value="PEPTIDASE M20 FAMILY MEMBER"/>
    <property type="match status" value="1"/>
</dbReference>
<comment type="similarity">
    <text evidence="1">Belongs to the peptidase M20 family.</text>
</comment>
<dbReference type="SUPFAM" id="SSF55031">
    <property type="entry name" value="Bacterial exopeptidase dimerisation domain"/>
    <property type="match status" value="1"/>
</dbReference>
<accession>A0A6J7N0Q1</accession>
<dbReference type="Gene3D" id="3.40.630.10">
    <property type="entry name" value="Zn peptidases"/>
    <property type="match status" value="1"/>
</dbReference>
<dbReference type="Pfam" id="PF07687">
    <property type="entry name" value="M20_dimer"/>
    <property type="match status" value="1"/>
</dbReference>
<dbReference type="EMBL" id="CAFBOL010000025">
    <property type="protein sequence ID" value="CAB4986980.1"/>
    <property type="molecule type" value="Genomic_DNA"/>
</dbReference>
<evidence type="ECO:0000313" key="5">
    <source>
        <dbReference type="EMBL" id="CAB4710068.1"/>
    </source>
</evidence>
<evidence type="ECO:0000313" key="8">
    <source>
        <dbReference type="EMBL" id="CAB4917707.1"/>
    </source>
</evidence>
<keyword evidence="2" id="KW-0378">Hydrolase</keyword>
<dbReference type="InterPro" id="IPR002933">
    <property type="entry name" value="Peptidase_M20"/>
</dbReference>
<evidence type="ECO:0000256" key="2">
    <source>
        <dbReference type="ARBA" id="ARBA00022801"/>
    </source>
</evidence>
<name>A0A6J7N0Q1_9ZZZZ</name>
<dbReference type="AlphaFoldDB" id="A0A6J7N0Q1"/>
<evidence type="ECO:0000256" key="1">
    <source>
        <dbReference type="ARBA" id="ARBA00006153"/>
    </source>
</evidence>
<protein>
    <submittedName>
        <fullName evidence="9">Unannotated protein</fullName>
    </submittedName>
</protein>
<dbReference type="Gene3D" id="3.30.70.360">
    <property type="match status" value="1"/>
</dbReference>
<dbReference type="PANTHER" id="PTHR11014:SF63">
    <property type="entry name" value="METALLOPEPTIDASE, PUTATIVE (AFU_ORTHOLOGUE AFUA_6G09600)-RELATED"/>
    <property type="match status" value="1"/>
</dbReference>
<dbReference type="EMBL" id="CAESGF010000003">
    <property type="protein sequence ID" value="CAB4362824.1"/>
    <property type="molecule type" value="Genomic_DNA"/>
</dbReference>
<dbReference type="NCBIfam" id="TIGR01891">
    <property type="entry name" value="amidohydrolases"/>
    <property type="match status" value="1"/>
</dbReference>
<dbReference type="EMBL" id="CAFBMT010000003">
    <property type="protein sequence ID" value="CAB4917707.1"/>
    <property type="molecule type" value="Genomic_DNA"/>
</dbReference>
<evidence type="ECO:0000259" key="3">
    <source>
        <dbReference type="Pfam" id="PF07687"/>
    </source>
</evidence>
<evidence type="ECO:0000313" key="7">
    <source>
        <dbReference type="EMBL" id="CAB4846476.1"/>
    </source>
</evidence>
<dbReference type="FunFam" id="3.30.70.360:FF:000014">
    <property type="entry name" value="N-acyl-L-amino acid amidohydrolase"/>
    <property type="match status" value="1"/>
</dbReference>
<dbReference type="EMBL" id="CAFBIY010000007">
    <property type="protein sequence ID" value="CAB4846476.1"/>
    <property type="molecule type" value="Genomic_DNA"/>
</dbReference>
<dbReference type="InterPro" id="IPR017439">
    <property type="entry name" value="Amidohydrolase"/>
</dbReference>
<dbReference type="EMBL" id="CAFAAV010000001">
    <property type="protein sequence ID" value="CAB4799222.1"/>
    <property type="molecule type" value="Genomic_DNA"/>
</dbReference>
<dbReference type="InterPro" id="IPR036264">
    <property type="entry name" value="Bact_exopeptidase_dim_dom"/>
</dbReference>
<organism evidence="9">
    <name type="scientific">freshwater metagenome</name>
    <dbReference type="NCBI Taxonomy" id="449393"/>
    <lineage>
        <taxon>unclassified sequences</taxon>
        <taxon>metagenomes</taxon>
        <taxon>ecological metagenomes</taxon>
    </lineage>
</organism>
<dbReference type="InterPro" id="IPR011650">
    <property type="entry name" value="Peptidase_M20_dimer"/>
</dbReference>
<dbReference type="SUPFAM" id="SSF53187">
    <property type="entry name" value="Zn-dependent exopeptidases"/>
    <property type="match status" value="1"/>
</dbReference>
<dbReference type="Pfam" id="PF01546">
    <property type="entry name" value="Peptidase_M20"/>
    <property type="match status" value="1"/>
</dbReference>
<evidence type="ECO:0000313" key="4">
    <source>
        <dbReference type="EMBL" id="CAB4362824.1"/>
    </source>
</evidence>
<dbReference type="CDD" id="cd03886">
    <property type="entry name" value="M20_Acy1"/>
    <property type="match status" value="1"/>
</dbReference>
<dbReference type="EMBL" id="CAEZYF010000003">
    <property type="protein sequence ID" value="CAB4710068.1"/>
    <property type="molecule type" value="Genomic_DNA"/>
</dbReference>
<evidence type="ECO:0000313" key="6">
    <source>
        <dbReference type="EMBL" id="CAB4799222.1"/>
    </source>
</evidence>
<dbReference type="GO" id="GO:0016787">
    <property type="term" value="F:hydrolase activity"/>
    <property type="evidence" value="ECO:0007669"/>
    <property type="project" value="UniProtKB-KW"/>
</dbReference>
<reference evidence="9" key="1">
    <citation type="submission" date="2020-05" db="EMBL/GenBank/DDBJ databases">
        <authorList>
            <person name="Chiriac C."/>
            <person name="Salcher M."/>
            <person name="Ghai R."/>
            <person name="Kavagutti S V."/>
        </authorList>
    </citation>
    <scope>NUCLEOTIDE SEQUENCE</scope>
</reference>
<evidence type="ECO:0000313" key="9">
    <source>
        <dbReference type="EMBL" id="CAB4986980.1"/>
    </source>
</evidence>
<gene>
    <name evidence="5" type="ORF">UFOPK2656_00608</name>
    <name evidence="6" type="ORF">UFOPK3099_00007</name>
    <name evidence="7" type="ORF">UFOPK3267_00236</name>
    <name evidence="8" type="ORF">UFOPK3651_00646</name>
    <name evidence="9" type="ORF">UFOPK3931_01214</name>
    <name evidence="4" type="ORF">UFOPK4189_00606</name>
</gene>
<sequence length="412" mass="43636">MELDPALTGSLREEAREVLDETIALRRALHRWPELGNDLPVTREHVLSALEGLPLTVTQHSTTSGLAALLDGGRPGPTVLLRGDMDALPLHEDTDLDFTSAIDGAMHACGHDTHTAMLVGAAKVLSARRAEITGRVLFMFQPGEEGFGGAEFMLNEGLLELPARSDGSESPVTGAYALHMTANLPSGWIATRQGPIMASSDQMLITVTGRGGHASQPHSALDPIPIACEIVQALQTMVTRTIDVFDPTVVTVGRISAGTTNNVIPETAVIEGTIRAISERTRSKVRDGIRRVAEGVSAAHDAQVSIQFHDGYPVTVNHPGSAEFALDVAGEIVGRHAAVTLPNPVMGAEDFSYVLQRIPGAMMFLGGTPDDKNPANAAPNHSNRVRFDEGAMQNGIAVYSAMALRHLAGAPT</sequence>